<proteinExistence type="predicted"/>
<dbReference type="AlphaFoldDB" id="A0A8J2K6C1"/>
<accession>A0A8J2K6C1</accession>
<name>A0A8J2K6C1_9HEXA</name>
<dbReference type="Pfam" id="PF03999">
    <property type="entry name" value="MAP65_ASE1"/>
    <property type="match status" value="1"/>
</dbReference>
<evidence type="ECO:0000313" key="1">
    <source>
        <dbReference type="EMBL" id="CAG7728971.1"/>
    </source>
</evidence>
<organism evidence="1 2">
    <name type="scientific">Allacma fusca</name>
    <dbReference type="NCBI Taxonomy" id="39272"/>
    <lineage>
        <taxon>Eukaryota</taxon>
        <taxon>Metazoa</taxon>
        <taxon>Ecdysozoa</taxon>
        <taxon>Arthropoda</taxon>
        <taxon>Hexapoda</taxon>
        <taxon>Collembola</taxon>
        <taxon>Symphypleona</taxon>
        <taxon>Sminthuridae</taxon>
        <taxon>Allacma</taxon>
    </lineage>
</organism>
<keyword evidence="2" id="KW-1185">Reference proteome</keyword>
<dbReference type="OrthoDB" id="642895at2759"/>
<dbReference type="EMBL" id="CAJVCH010171429">
    <property type="protein sequence ID" value="CAG7728971.1"/>
    <property type="molecule type" value="Genomic_DNA"/>
</dbReference>
<protein>
    <submittedName>
        <fullName evidence="1">Uncharacterized protein</fullName>
    </submittedName>
</protein>
<gene>
    <name evidence="1" type="ORF">AFUS01_LOCUS17713</name>
</gene>
<comment type="caution">
    <text evidence="1">The sequence shown here is derived from an EMBL/GenBank/DDBJ whole genome shotgun (WGS) entry which is preliminary data.</text>
</comment>
<feature type="non-terminal residue" evidence="1">
    <location>
        <position position="192"/>
    </location>
</feature>
<dbReference type="Proteomes" id="UP000708208">
    <property type="component" value="Unassembled WGS sequence"/>
</dbReference>
<evidence type="ECO:0000313" key="2">
    <source>
        <dbReference type="Proteomes" id="UP000708208"/>
    </source>
</evidence>
<reference evidence="1" key="1">
    <citation type="submission" date="2021-06" db="EMBL/GenBank/DDBJ databases">
        <authorList>
            <person name="Hodson N. C."/>
            <person name="Mongue J. A."/>
            <person name="Jaron S. K."/>
        </authorList>
    </citation>
    <scope>NUCLEOTIDE SEQUENCE</scope>
</reference>
<sequence>GLRSHFHSLYLADTPIVRRALASGFGVAKALLVPYEIETSDEDHLDAEVEKNNAEYKIVNELETVVTQLNELKRSRVEQMKTLQSANNSLFLELERIPGDAFEREAAGSNPTQLSSRNIVKFQELRSRLETEIQRNEASADVTDLWMRLKLQTHYCESMQNKLAGSRPSVLTQELERCDESRDETTAFEIAN</sequence>